<dbReference type="InterPro" id="IPR052025">
    <property type="entry name" value="Xyloglucanase_GH74"/>
</dbReference>
<evidence type="ECO:0000313" key="3">
    <source>
        <dbReference type="Proteomes" id="UP001501469"/>
    </source>
</evidence>
<protein>
    <recommendedName>
        <fullName evidence="4">Secretion system C-terminal sorting domain-containing protein</fullName>
    </recommendedName>
</protein>
<dbReference type="InterPro" id="IPR015943">
    <property type="entry name" value="WD40/YVTN_repeat-like_dom_sf"/>
</dbReference>
<proteinExistence type="predicted"/>
<feature type="transmembrane region" description="Helical" evidence="1">
    <location>
        <begin position="12"/>
        <end position="30"/>
    </location>
</feature>
<dbReference type="PANTHER" id="PTHR43739:SF5">
    <property type="entry name" value="EXO-ALPHA-SIALIDASE"/>
    <property type="match status" value="1"/>
</dbReference>
<accession>A0ABP7TD51</accession>
<dbReference type="PANTHER" id="PTHR43739">
    <property type="entry name" value="XYLOGLUCANASE (EUROFUNG)"/>
    <property type="match status" value="1"/>
</dbReference>
<reference evidence="3" key="1">
    <citation type="journal article" date="2019" name="Int. J. Syst. Evol. Microbiol.">
        <title>The Global Catalogue of Microorganisms (GCM) 10K type strain sequencing project: providing services to taxonomists for standard genome sequencing and annotation.</title>
        <authorList>
            <consortium name="The Broad Institute Genomics Platform"/>
            <consortium name="The Broad Institute Genome Sequencing Center for Infectious Disease"/>
            <person name="Wu L."/>
            <person name="Ma J."/>
        </authorList>
    </citation>
    <scope>NUCLEOTIDE SEQUENCE [LARGE SCALE GENOMIC DNA]</scope>
    <source>
        <strain evidence="3">JCM 17225</strain>
    </source>
</reference>
<keyword evidence="3" id="KW-1185">Reference proteome</keyword>
<comment type="caution">
    <text evidence="2">The sequence shown here is derived from an EMBL/GenBank/DDBJ whole genome shotgun (WGS) entry which is preliminary data.</text>
</comment>
<name>A0ABP7TD51_9BACT</name>
<dbReference type="RefSeq" id="WP_345050026.1">
    <property type="nucleotide sequence ID" value="NZ_BAABDK010000002.1"/>
</dbReference>
<dbReference type="Gene3D" id="2.130.10.10">
    <property type="entry name" value="YVTN repeat-like/Quinoprotein amine dehydrogenase"/>
    <property type="match status" value="3"/>
</dbReference>
<gene>
    <name evidence="2" type="ORF">GCM10022409_05610</name>
</gene>
<dbReference type="SUPFAM" id="SSF110296">
    <property type="entry name" value="Oligoxyloglucan reducing end-specific cellobiohydrolase"/>
    <property type="match status" value="2"/>
</dbReference>
<sequence>MKHSFSSNLLRQGLAVGLIGLFYSGSFYLGQSTKLSKSAMFLELANENEEEGDDGDRVFNDRPDLALEQEMELTRDPATGLVPRQRLLAAAQYNEDMLAKMAGQRPTAGALSNATWTERGPSSVAGRVLGLLVDPSDASGNTIWAGAAGGGLWKATNATTSSIRWSNVNSFLSNLAVTTIAAGPASLPPAMYCGTGEGYNNGGAIQGAGIWKSTDGGATWTQLASTNSSNFYYVQKVLVHPVSGDVYAATRSGLWRSQNGGTTWTLVLATTVSPATATPRVADIEIAADNTLFAALGIFSTDGIYRSATGDAGSWTKLNTLPGSGLPTTGYNRIEVACAPSDANRVYALFQSSASGTPFLNIYRSMDKGNTWVTMARPGATAANPSFDFTRGQSWYDLAAAVSPADANALYVGGIDLWFTNNGGKAKADSIVWDQETAWNTTRTSVYYVHADQHAIAFVPTTVAPANKAFFGSDGGVAYSADASISNGPQPQFSQRNTNFNITQYYAVAMHPTNFNYFLAGAQDNGTHQFTVAGMNATTEVTGGDGAFCAIDQDNPAVQFTSYVYNQYRRSTNGGNSFANFNISATAGSFINPWEYDSQANILYACYNTDTYLAWTNAGDVTVSTPTTITPSLGAGAGRVTHVKVSPFIRKRIYVGTNAGKVLVVDSAHTTTPVVRTLRTGTAGSSVSCVAIDPTNEKHLLVTYSNYGIVSVYETQDADAATPTWTSVEGGLPDMPVRWALFDPRNPARAMLATEMGVYSTESLSGSATAWMPANNGLLNTSVYMLRYRSGDQTVAAATYGRGLFTSNVLATSALATKPNAADLFTSAYPNPFTNELNLDLAPTAARTPATVYLADALGRRVYTTTVQPQNGALHFPVPATLAPGNYTLVVIQAGRQTSRRVTKH</sequence>
<keyword evidence="1" id="KW-0472">Membrane</keyword>
<dbReference type="EMBL" id="BAABDK010000002">
    <property type="protein sequence ID" value="GAA4024481.1"/>
    <property type="molecule type" value="Genomic_DNA"/>
</dbReference>
<evidence type="ECO:0008006" key="4">
    <source>
        <dbReference type="Google" id="ProtNLM"/>
    </source>
</evidence>
<evidence type="ECO:0000313" key="2">
    <source>
        <dbReference type="EMBL" id="GAA4024481.1"/>
    </source>
</evidence>
<dbReference type="InterPro" id="IPR026444">
    <property type="entry name" value="Secre_tail"/>
</dbReference>
<dbReference type="CDD" id="cd15482">
    <property type="entry name" value="Sialidase_non-viral"/>
    <property type="match status" value="1"/>
</dbReference>
<dbReference type="NCBIfam" id="TIGR04183">
    <property type="entry name" value="Por_Secre_tail"/>
    <property type="match status" value="1"/>
</dbReference>
<dbReference type="Proteomes" id="UP001501469">
    <property type="component" value="Unassembled WGS sequence"/>
</dbReference>
<keyword evidence="1" id="KW-1133">Transmembrane helix</keyword>
<keyword evidence="1" id="KW-0812">Transmembrane</keyword>
<organism evidence="2 3">
    <name type="scientific">Hymenobacter glaciei</name>
    <dbReference type="NCBI Taxonomy" id="877209"/>
    <lineage>
        <taxon>Bacteria</taxon>
        <taxon>Pseudomonadati</taxon>
        <taxon>Bacteroidota</taxon>
        <taxon>Cytophagia</taxon>
        <taxon>Cytophagales</taxon>
        <taxon>Hymenobacteraceae</taxon>
        <taxon>Hymenobacter</taxon>
    </lineage>
</organism>
<evidence type="ECO:0000256" key="1">
    <source>
        <dbReference type="SAM" id="Phobius"/>
    </source>
</evidence>